<dbReference type="Proteomes" id="UP001500227">
    <property type="component" value="Unassembled WGS sequence"/>
</dbReference>
<name>A0ABP9MD94_9BURK</name>
<dbReference type="NCBIfam" id="TIGR00195">
    <property type="entry name" value="exoDNase_III"/>
    <property type="match status" value="1"/>
</dbReference>
<comment type="caution">
    <text evidence="8">The sequence shown here is derived from an EMBL/GenBank/DDBJ whole genome shotgun (WGS) entry which is preliminary data.</text>
</comment>
<dbReference type="InterPro" id="IPR005135">
    <property type="entry name" value="Endo/exonuclease/phosphatase"/>
</dbReference>
<protein>
    <submittedName>
        <fullName evidence="8">Exodeoxyribonuclease III</fullName>
    </submittedName>
</protein>
<comment type="cofactor">
    <cofactor evidence="1">
        <name>Mn(2+)</name>
        <dbReference type="ChEBI" id="CHEBI:29035"/>
    </cofactor>
</comment>
<gene>
    <name evidence="8" type="primary">xth</name>
    <name evidence="8" type="ORF">GCM10023337_20410</name>
</gene>
<proteinExistence type="inferred from homology"/>
<dbReference type="Gene3D" id="3.60.10.10">
    <property type="entry name" value="Endonuclease/exonuclease/phosphatase"/>
    <property type="match status" value="1"/>
</dbReference>
<dbReference type="InterPro" id="IPR020848">
    <property type="entry name" value="AP_endonuclease_F1_CS"/>
</dbReference>
<evidence type="ECO:0000256" key="4">
    <source>
        <dbReference type="ARBA" id="ARBA00022723"/>
    </source>
</evidence>
<dbReference type="InterPro" id="IPR036691">
    <property type="entry name" value="Endo/exonu/phosph_ase_sf"/>
</dbReference>
<dbReference type="PROSITE" id="PS51435">
    <property type="entry name" value="AP_NUCLEASE_F1_4"/>
    <property type="match status" value="1"/>
</dbReference>
<organism evidence="8 9">
    <name type="scientific">Paenalcaligenes hermetiae</name>
    <dbReference type="NCBI Taxonomy" id="1157987"/>
    <lineage>
        <taxon>Bacteria</taxon>
        <taxon>Pseudomonadati</taxon>
        <taxon>Pseudomonadota</taxon>
        <taxon>Betaproteobacteria</taxon>
        <taxon>Burkholderiales</taxon>
        <taxon>Alcaligenaceae</taxon>
        <taxon>Paenalcaligenes</taxon>
    </lineage>
</organism>
<reference evidence="9" key="1">
    <citation type="journal article" date="2019" name="Int. J. Syst. Evol. Microbiol.">
        <title>The Global Catalogue of Microorganisms (GCM) 10K type strain sequencing project: providing services to taxonomists for standard genome sequencing and annotation.</title>
        <authorList>
            <consortium name="The Broad Institute Genomics Platform"/>
            <consortium name="The Broad Institute Genome Sequencing Center for Infectious Disease"/>
            <person name="Wu L."/>
            <person name="Ma J."/>
        </authorList>
    </citation>
    <scope>NUCLEOTIDE SEQUENCE [LARGE SCALE GENOMIC DNA]</scope>
    <source>
        <strain evidence="9">JCM 18423</strain>
    </source>
</reference>
<accession>A0ABP9MD94</accession>
<keyword evidence="6" id="KW-0460">Magnesium</keyword>
<evidence type="ECO:0000256" key="5">
    <source>
        <dbReference type="ARBA" id="ARBA00022801"/>
    </source>
</evidence>
<dbReference type="InterPro" id="IPR037493">
    <property type="entry name" value="ExoIII-like"/>
</dbReference>
<evidence type="ECO:0000313" key="8">
    <source>
        <dbReference type="EMBL" id="GAA5092710.1"/>
    </source>
</evidence>
<feature type="domain" description="Endonuclease/exonuclease/phosphatase" evidence="7">
    <location>
        <begin position="4"/>
        <end position="250"/>
    </location>
</feature>
<evidence type="ECO:0000259" key="7">
    <source>
        <dbReference type="Pfam" id="PF03372"/>
    </source>
</evidence>
<evidence type="ECO:0000256" key="2">
    <source>
        <dbReference type="ARBA" id="ARBA00001946"/>
    </source>
</evidence>
<evidence type="ECO:0000256" key="6">
    <source>
        <dbReference type="ARBA" id="ARBA00022842"/>
    </source>
</evidence>
<dbReference type="PANTHER" id="PTHR43250:SF2">
    <property type="entry name" value="EXODEOXYRIBONUCLEASE III"/>
    <property type="match status" value="1"/>
</dbReference>
<keyword evidence="4" id="KW-0479">Metal-binding</keyword>
<dbReference type="NCBIfam" id="TIGR00633">
    <property type="entry name" value="xth"/>
    <property type="match status" value="1"/>
</dbReference>
<dbReference type="RefSeq" id="WP_300647293.1">
    <property type="nucleotide sequence ID" value="NZ_BAABKD010000011.1"/>
</dbReference>
<dbReference type="CDD" id="cd09086">
    <property type="entry name" value="ExoIII-like_AP-endo"/>
    <property type="match status" value="1"/>
</dbReference>
<dbReference type="EMBL" id="BAABKD010000011">
    <property type="protein sequence ID" value="GAA5092710.1"/>
    <property type="molecule type" value="Genomic_DNA"/>
</dbReference>
<dbReference type="SUPFAM" id="SSF56219">
    <property type="entry name" value="DNase I-like"/>
    <property type="match status" value="1"/>
</dbReference>
<dbReference type="InterPro" id="IPR004808">
    <property type="entry name" value="AP_endonuc_1"/>
</dbReference>
<dbReference type="PROSITE" id="PS00728">
    <property type="entry name" value="AP_NUCLEASE_F1_3"/>
    <property type="match status" value="1"/>
</dbReference>
<keyword evidence="9" id="KW-1185">Reference proteome</keyword>
<comment type="cofactor">
    <cofactor evidence="2">
        <name>Mg(2+)</name>
        <dbReference type="ChEBI" id="CHEBI:18420"/>
    </cofactor>
</comment>
<evidence type="ECO:0000256" key="3">
    <source>
        <dbReference type="ARBA" id="ARBA00007092"/>
    </source>
</evidence>
<evidence type="ECO:0000313" key="9">
    <source>
        <dbReference type="Proteomes" id="UP001500227"/>
    </source>
</evidence>
<dbReference type="PANTHER" id="PTHR43250">
    <property type="entry name" value="EXODEOXYRIBONUCLEASE III"/>
    <property type="match status" value="1"/>
</dbReference>
<dbReference type="Pfam" id="PF03372">
    <property type="entry name" value="Exo_endo_phos"/>
    <property type="match status" value="1"/>
</dbReference>
<comment type="similarity">
    <text evidence="3">Belongs to the DNA repair enzymes AP/ExoA family.</text>
</comment>
<sequence length="259" mass="29508">MKLATWNVNSLRVRLPQVIDWLQQNPVDVLCLQELKLPQDKFPLDALQAIGYQAVWAGQPTYNGVALISKTEGTQVQRNIPHFEDPQQRVIAATYDSAKGPIRVISAYCPNGQAPDSDKYIYKMQWFAALENWLSDELQHYPHLAILGDYNVAPTDLDVHDPKKWEGKIHVSPAERAAWQKLIDLGLHDAFRHIHPEDPGFTWWDYRRGAFRRNAGLRIDHALLSTPLLTHCSDCLVDKSPRANEQPSDHTPVIVQLDL</sequence>
<keyword evidence="5" id="KW-0378">Hydrolase</keyword>
<evidence type="ECO:0000256" key="1">
    <source>
        <dbReference type="ARBA" id="ARBA00001936"/>
    </source>
</evidence>